<comment type="caution">
    <text evidence="1">The sequence shown here is derived from an EMBL/GenBank/DDBJ whole genome shotgun (WGS) entry which is preliminary data.</text>
</comment>
<evidence type="ECO:0000313" key="1">
    <source>
        <dbReference type="EMBL" id="CBI11126.1"/>
    </source>
</evidence>
<sequence length="81" mass="9254">MILHTTEVKPLPDYRLFLRFNNGEAGEVDLSNELDGEVFEALRDPERFATAVQHPLMKTVVWANGADLAPEFLLYLLHTQK</sequence>
<reference evidence="1" key="1">
    <citation type="submission" date="2009-10" db="EMBL/GenBank/DDBJ databases">
        <title>Diversity of trophic interactions inside an arsenic-rich microbial ecosystem.</title>
        <authorList>
            <person name="Bertin P.N."/>
            <person name="Heinrich-Salmeron A."/>
            <person name="Pelletier E."/>
            <person name="Goulhen-Chollet F."/>
            <person name="Arsene-Ploetze F."/>
            <person name="Gallien S."/>
            <person name="Calteau A."/>
            <person name="Vallenet D."/>
            <person name="Casiot C."/>
            <person name="Chane-Woon-Ming B."/>
            <person name="Giloteaux L."/>
            <person name="Barakat M."/>
            <person name="Bonnefoy V."/>
            <person name="Bruneel O."/>
            <person name="Chandler M."/>
            <person name="Cleiss J."/>
            <person name="Duran R."/>
            <person name="Elbaz-Poulichet F."/>
            <person name="Fonknechten N."/>
            <person name="Lauga B."/>
            <person name="Mornico D."/>
            <person name="Ortet P."/>
            <person name="Schaeffer C."/>
            <person name="Siguier P."/>
            <person name="Alexander Thil Smith A."/>
            <person name="Van Dorsselaer A."/>
            <person name="Weissenbach J."/>
            <person name="Medigue C."/>
            <person name="Le Paslier D."/>
        </authorList>
    </citation>
    <scope>NUCLEOTIDE SEQUENCE</scope>
</reference>
<dbReference type="InterPro" id="IPR018841">
    <property type="entry name" value="DUF2442"/>
</dbReference>
<dbReference type="InterPro" id="IPR036782">
    <property type="entry name" value="NE0471-like_N"/>
</dbReference>
<dbReference type="EMBL" id="CABR01000124">
    <property type="protein sequence ID" value="CBI11126.1"/>
    <property type="molecule type" value="Genomic_DNA"/>
</dbReference>
<evidence type="ECO:0008006" key="2">
    <source>
        <dbReference type="Google" id="ProtNLM"/>
    </source>
</evidence>
<dbReference type="Pfam" id="PF10387">
    <property type="entry name" value="DUF2442"/>
    <property type="match status" value="1"/>
</dbReference>
<organism evidence="1">
    <name type="scientific">mine drainage metagenome</name>
    <dbReference type="NCBI Taxonomy" id="410659"/>
    <lineage>
        <taxon>unclassified sequences</taxon>
        <taxon>metagenomes</taxon>
        <taxon>ecological metagenomes</taxon>
    </lineage>
</organism>
<proteinExistence type="predicted"/>
<dbReference type="AlphaFoldDB" id="E6QV53"/>
<dbReference type="SUPFAM" id="SSF143880">
    <property type="entry name" value="NE0471 N-terminal domain-like"/>
    <property type="match status" value="1"/>
</dbReference>
<protein>
    <recommendedName>
        <fullName evidence="2">DUF2442 domain-containing protein</fullName>
    </recommendedName>
</protein>
<name>E6QV53_9ZZZZ</name>
<dbReference type="Gene3D" id="3.30.2020.10">
    <property type="entry name" value="NE0471-like N-terminal domain"/>
    <property type="match status" value="1"/>
</dbReference>
<accession>E6QV53</accession>
<gene>
    <name evidence="1" type="ORF">CARN7_1938</name>
</gene>